<accession>A0ABR6YEC8</accession>
<dbReference type="EMBL" id="JACOGA010000014">
    <property type="protein sequence ID" value="MBC3874914.1"/>
    <property type="molecule type" value="Genomic_DNA"/>
</dbReference>
<sequence>MQWASSIAPFQPLSYSADKEEAKRINPLVTRLASRAEYWIGARGKAYAKLALTVIDVRGFDKQQSLIR</sequence>
<organism evidence="1 2">
    <name type="scientific">Undibacterium flavidum</name>
    <dbReference type="NCBI Taxonomy" id="2762297"/>
    <lineage>
        <taxon>Bacteria</taxon>
        <taxon>Pseudomonadati</taxon>
        <taxon>Pseudomonadota</taxon>
        <taxon>Betaproteobacteria</taxon>
        <taxon>Burkholderiales</taxon>
        <taxon>Oxalobacteraceae</taxon>
        <taxon>Undibacterium</taxon>
    </lineage>
</organism>
<reference evidence="1 2" key="1">
    <citation type="submission" date="2020-08" db="EMBL/GenBank/DDBJ databases">
        <title>Novel species isolated from subtropical streams in China.</title>
        <authorList>
            <person name="Lu H."/>
        </authorList>
    </citation>
    <scope>NUCLEOTIDE SEQUENCE [LARGE SCALE GENOMIC DNA]</scope>
    <source>
        <strain evidence="1 2">LX15W</strain>
    </source>
</reference>
<keyword evidence="2" id="KW-1185">Reference proteome</keyword>
<evidence type="ECO:0000313" key="2">
    <source>
        <dbReference type="Proteomes" id="UP000624279"/>
    </source>
</evidence>
<evidence type="ECO:0000313" key="1">
    <source>
        <dbReference type="EMBL" id="MBC3874914.1"/>
    </source>
</evidence>
<comment type="caution">
    <text evidence="1">The sequence shown here is derived from an EMBL/GenBank/DDBJ whole genome shotgun (WGS) entry which is preliminary data.</text>
</comment>
<dbReference type="RefSeq" id="WP_186942897.1">
    <property type="nucleotide sequence ID" value="NZ_JACOGA010000014.1"/>
</dbReference>
<dbReference type="Proteomes" id="UP000624279">
    <property type="component" value="Unassembled WGS sequence"/>
</dbReference>
<proteinExistence type="predicted"/>
<protein>
    <submittedName>
        <fullName evidence="1">Uncharacterized protein</fullName>
    </submittedName>
</protein>
<gene>
    <name evidence="1" type="ORF">H8K55_15080</name>
</gene>
<name>A0ABR6YEC8_9BURK</name>